<dbReference type="Gene3D" id="3.90.1200.10">
    <property type="match status" value="1"/>
</dbReference>
<dbReference type="PANTHER" id="PTHR47829">
    <property type="entry name" value="HYDROLASE, PUTATIVE (AFU_ORTHOLOGUE AFUA_1G12880)-RELATED"/>
    <property type="match status" value="1"/>
</dbReference>
<evidence type="ECO:0000313" key="2">
    <source>
        <dbReference type="EMBL" id="MEX6430673.1"/>
    </source>
</evidence>
<protein>
    <submittedName>
        <fullName evidence="2">Phosphotransferase family protein</fullName>
    </submittedName>
</protein>
<gene>
    <name evidence="2" type="ORF">AB6A68_12635</name>
</gene>
<dbReference type="InterPro" id="IPR041726">
    <property type="entry name" value="ACAD10_11_N"/>
</dbReference>
<dbReference type="EMBL" id="JBFSHR010000071">
    <property type="protein sequence ID" value="MEX6430673.1"/>
    <property type="molecule type" value="Genomic_DNA"/>
</dbReference>
<organism evidence="2 3">
    <name type="scientific">Ferrimicrobium acidiphilum</name>
    <dbReference type="NCBI Taxonomy" id="121039"/>
    <lineage>
        <taxon>Bacteria</taxon>
        <taxon>Bacillati</taxon>
        <taxon>Actinomycetota</taxon>
        <taxon>Acidimicrobiia</taxon>
        <taxon>Acidimicrobiales</taxon>
        <taxon>Acidimicrobiaceae</taxon>
        <taxon>Ferrimicrobium</taxon>
    </lineage>
</organism>
<reference evidence="2 3" key="1">
    <citation type="submission" date="2024-07" db="EMBL/GenBank/DDBJ databases">
        <title>Draft Genome Sequence of Ferrimicrobium acidiphilum Strain YE2023, Isolated from a Pulp of Bioleach Reactor.</title>
        <authorList>
            <person name="Elkina Y.A."/>
            <person name="Bulaeva A.G."/>
            <person name="Beletsky A.V."/>
            <person name="Mardanov A.V."/>
        </authorList>
    </citation>
    <scope>NUCLEOTIDE SEQUENCE [LARGE SCALE GENOMIC DNA]</scope>
    <source>
        <strain evidence="2 3">YE2023</strain>
    </source>
</reference>
<accession>A0ABV3Y527</accession>
<dbReference type="InterPro" id="IPR002575">
    <property type="entry name" value="Aminoglycoside_PTrfase"/>
</dbReference>
<dbReference type="Gene3D" id="3.30.200.20">
    <property type="entry name" value="Phosphorylase Kinase, domain 1"/>
    <property type="match status" value="1"/>
</dbReference>
<dbReference type="Pfam" id="PF01636">
    <property type="entry name" value="APH"/>
    <property type="match status" value="1"/>
</dbReference>
<proteinExistence type="predicted"/>
<dbReference type="Proteomes" id="UP001560267">
    <property type="component" value="Unassembled WGS sequence"/>
</dbReference>
<dbReference type="InterPro" id="IPR011009">
    <property type="entry name" value="Kinase-like_dom_sf"/>
</dbReference>
<name>A0ABV3Y527_9ACTN</name>
<keyword evidence="3" id="KW-1185">Reference proteome</keyword>
<dbReference type="PANTHER" id="PTHR47829:SF1">
    <property type="entry name" value="HAD FAMILY PHOSPHATASE"/>
    <property type="match status" value="1"/>
</dbReference>
<evidence type="ECO:0000313" key="3">
    <source>
        <dbReference type="Proteomes" id="UP001560267"/>
    </source>
</evidence>
<sequence length="350" mass="38808">MSPKFEYHEYMTDGERQFSPEALEWIRSVSDLTGSLRIDLCPGGRSNLTYRIQDVTGRSAILRRPPSGTVLPTAHDMGREFRFLSALSPTGFPVPRPLAICYDSTLIGTPFYLMEEAKGLILRDRDQATTLATTTRALIGPNLVATLAELHSLDPNAINLQAKTDPRSYLPRQLDRWLGQVSRVRSFKAELTDTVTAVGQQLRAEMPVTDTIGIVHGDYRLDNVVLTNEGTVVAVLDWEIASIGDPLADIGMLGVYWADAGDDQMDGVNGATKIEGFTARLELYKLYAELRQIDPERIYYYERFGSWKLACILIGVVERYRNGASGGDQSSVENYPLLIAALLESATRSP</sequence>
<comment type="caution">
    <text evidence="2">The sequence shown here is derived from an EMBL/GenBank/DDBJ whole genome shotgun (WGS) entry which is preliminary data.</text>
</comment>
<feature type="domain" description="Aminoglycoside phosphotransferase" evidence="1">
    <location>
        <begin position="41"/>
        <end position="267"/>
    </location>
</feature>
<dbReference type="InterPro" id="IPR052898">
    <property type="entry name" value="ACAD10-like"/>
</dbReference>
<dbReference type="SUPFAM" id="SSF56112">
    <property type="entry name" value="Protein kinase-like (PK-like)"/>
    <property type="match status" value="1"/>
</dbReference>
<dbReference type="CDD" id="cd05154">
    <property type="entry name" value="ACAD10_11_N-like"/>
    <property type="match status" value="1"/>
</dbReference>
<evidence type="ECO:0000259" key="1">
    <source>
        <dbReference type="Pfam" id="PF01636"/>
    </source>
</evidence>